<reference evidence="2" key="1">
    <citation type="journal article" date="2008" name="BMC Genomics">
        <title>A conifer genomics resource of 200,000 spruce (Picea spp.) ESTs and 6,464 high-quality, sequence-finished full-length cDNAs for Sitka spruce (Picea sitchensis).</title>
        <authorList>
            <person name="Ralph S.G."/>
            <person name="Chun H.J."/>
            <person name="Kolosova N."/>
            <person name="Cooper D."/>
            <person name="Oddy C."/>
            <person name="Ritland C.E."/>
            <person name="Kirkpatrick R."/>
            <person name="Moore R."/>
            <person name="Barber S."/>
            <person name="Holt R.A."/>
            <person name="Jones S.J."/>
            <person name="Marra M.A."/>
            <person name="Douglas C.J."/>
            <person name="Ritland K."/>
            <person name="Bohlmann J."/>
        </authorList>
    </citation>
    <scope>NUCLEOTIDE SEQUENCE</scope>
    <source>
        <tissue evidence="2">Bark</tissue>
    </source>
</reference>
<keyword evidence="1" id="KW-0472">Membrane</keyword>
<protein>
    <submittedName>
        <fullName evidence="2">Uncharacterized protein</fullName>
    </submittedName>
</protein>
<evidence type="ECO:0000256" key="1">
    <source>
        <dbReference type="SAM" id="Phobius"/>
    </source>
</evidence>
<name>A9NQ30_PICSI</name>
<feature type="transmembrane region" description="Helical" evidence="1">
    <location>
        <begin position="109"/>
        <end position="132"/>
    </location>
</feature>
<accession>A9NQ30</accession>
<organism evidence="2">
    <name type="scientific">Picea sitchensis</name>
    <name type="common">Sitka spruce</name>
    <name type="synonym">Pinus sitchensis</name>
    <dbReference type="NCBI Taxonomy" id="3332"/>
    <lineage>
        <taxon>Eukaryota</taxon>
        <taxon>Viridiplantae</taxon>
        <taxon>Streptophyta</taxon>
        <taxon>Embryophyta</taxon>
        <taxon>Tracheophyta</taxon>
        <taxon>Spermatophyta</taxon>
        <taxon>Pinopsida</taxon>
        <taxon>Pinidae</taxon>
        <taxon>Conifers I</taxon>
        <taxon>Pinales</taxon>
        <taxon>Pinaceae</taxon>
        <taxon>Picea</taxon>
    </lineage>
</organism>
<sequence>MTAPRIHMGAAVTSILAESTTVLHDIEVPTRLTCLSSRTEGVGNIFGGVSSLTKGKRAILVQNYKCFYGIRYGQKHLNPFAVYSARGDGPIIPQERRELMDRLNNIQNAAHVFIVALFWISLFFGASVWGGINSGSHDKKDPRRKR</sequence>
<keyword evidence="1" id="KW-0812">Transmembrane</keyword>
<dbReference type="EMBL" id="EF083393">
    <property type="protein sequence ID" value="ABK22741.1"/>
    <property type="molecule type" value="mRNA"/>
</dbReference>
<keyword evidence="1" id="KW-1133">Transmembrane helix</keyword>
<dbReference type="AlphaFoldDB" id="A9NQ30"/>
<proteinExistence type="evidence at transcript level"/>
<evidence type="ECO:0000313" key="2">
    <source>
        <dbReference type="EMBL" id="ABK22741.1"/>
    </source>
</evidence>